<organism evidence="1 2">
    <name type="scientific">Microdochium trichocladiopsis</name>
    <dbReference type="NCBI Taxonomy" id="1682393"/>
    <lineage>
        <taxon>Eukaryota</taxon>
        <taxon>Fungi</taxon>
        <taxon>Dikarya</taxon>
        <taxon>Ascomycota</taxon>
        <taxon>Pezizomycotina</taxon>
        <taxon>Sordariomycetes</taxon>
        <taxon>Xylariomycetidae</taxon>
        <taxon>Xylariales</taxon>
        <taxon>Microdochiaceae</taxon>
        <taxon>Microdochium</taxon>
    </lineage>
</organism>
<reference evidence="1" key="1">
    <citation type="journal article" date="2021" name="Nat. Commun.">
        <title>Genetic determinants of endophytism in the Arabidopsis root mycobiome.</title>
        <authorList>
            <person name="Mesny F."/>
            <person name="Miyauchi S."/>
            <person name="Thiergart T."/>
            <person name="Pickel B."/>
            <person name="Atanasova L."/>
            <person name="Karlsson M."/>
            <person name="Huettel B."/>
            <person name="Barry K.W."/>
            <person name="Haridas S."/>
            <person name="Chen C."/>
            <person name="Bauer D."/>
            <person name="Andreopoulos W."/>
            <person name="Pangilinan J."/>
            <person name="LaButti K."/>
            <person name="Riley R."/>
            <person name="Lipzen A."/>
            <person name="Clum A."/>
            <person name="Drula E."/>
            <person name="Henrissat B."/>
            <person name="Kohler A."/>
            <person name="Grigoriev I.V."/>
            <person name="Martin F.M."/>
            <person name="Hacquard S."/>
        </authorList>
    </citation>
    <scope>NUCLEOTIDE SEQUENCE</scope>
    <source>
        <strain evidence="1">MPI-CAGE-CH-0230</strain>
    </source>
</reference>
<dbReference type="EMBL" id="JAGTJQ010000005">
    <property type="protein sequence ID" value="KAH7030755.1"/>
    <property type="molecule type" value="Genomic_DNA"/>
</dbReference>
<sequence>MVRVVLAGWATMEARAHAPQRQKKVWRWLPILLIDTRHGRQQLTVQCSIAGPAWRAGHWHPCSSRPASPCAAHWRRATTCPPRSFRAALAWPGGQACLISRANCPSVPFPPLPGPPHADYKNSTSVRYIWTTSRIRVCPCRRVARPQHGKTKLSTINCSQARSRGR</sequence>
<accession>A0A9P9BQD6</accession>
<proteinExistence type="predicted"/>
<comment type="caution">
    <text evidence="1">The sequence shown here is derived from an EMBL/GenBank/DDBJ whole genome shotgun (WGS) entry which is preliminary data.</text>
</comment>
<name>A0A9P9BQD6_9PEZI</name>
<protein>
    <submittedName>
        <fullName evidence="1">Uncharacterized protein</fullName>
    </submittedName>
</protein>
<keyword evidence="2" id="KW-1185">Reference proteome</keyword>
<gene>
    <name evidence="1" type="ORF">B0I36DRAFT_408955</name>
</gene>
<dbReference type="GeneID" id="70191431"/>
<evidence type="ECO:0000313" key="2">
    <source>
        <dbReference type="Proteomes" id="UP000756346"/>
    </source>
</evidence>
<dbReference type="RefSeq" id="XP_046012435.1">
    <property type="nucleotide sequence ID" value="XM_046161885.1"/>
</dbReference>
<dbReference type="Proteomes" id="UP000756346">
    <property type="component" value="Unassembled WGS sequence"/>
</dbReference>
<dbReference type="AlphaFoldDB" id="A0A9P9BQD6"/>
<evidence type="ECO:0000313" key="1">
    <source>
        <dbReference type="EMBL" id="KAH7030755.1"/>
    </source>
</evidence>